<sequence>MEDGVGGGGSQCLSQEGFHSKKTFTEGKEREREEKKEKKKKKRETDRRREIQEETKAPFHGF</sequence>
<dbReference type="EMBL" id="SRLO01012760">
    <property type="protein sequence ID" value="TNN25364.1"/>
    <property type="molecule type" value="Genomic_DNA"/>
</dbReference>
<feature type="compositionally biased region" description="Gly residues" evidence="1">
    <location>
        <begin position="1"/>
        <end position="10"/>
    </location>
</feature>
<reference evidence="2 3" key="1">
    <citation type="submission" date="2019-03" db="EMBL/GenBank/DDBJ databases">
        <title>First draft genome of Liparis tanakae, snailfish: a comprehensive survey of snailfish specific genes.</title>
        <authorList>
            <person name="Kim W."/>
            <person name="Song I."/>
            <person name="Jeong J.-H."/>
            <person name="Kim D."/>
            <person name="Kim S."/>
            <person name="Ryu S."/>
            <person name="Song J.Y."/>
            <person name="Lee S.K."/>
        </authorList>
    </citation>
    <scope>NUCLEOTIDE SEQUENCE [LARGE SCALE GENOMIC DNA]</scope>
    <source>
        <tissue evidence="2">Muscle</tissue>
    </source>
</reference>
<accession>A0A4Z2EA10</accession>
<feature type="compositionally biased region" description="Basic and acidic residues" evidence="1">
    <location>
        <begin position="23"/>
        <end position="36"/>
    </location>
</feature>
<evidence type="ECO:0000313" key="2">
    <source>
        <dbReference type="EMBL" id="TNN25364.1"/>
    </source>
</evidence>
<dbReference type="Proteomes" id="UP000314294">
    <property type="component" value="Unassembled WGS sequence"/>
</dbReference>
<evidence type="ECO:0000256" key="1">
    <source>
        <dbReference type="SAM" id="MobiDB-lite"/>
    </source>
</evidence>
<comment type="caution">
    <text evidence="2">The sequence shown here is derived from an EMBL/GenBank/DDBJ whole genome shotgun (WGS) entry which is preliminary data.</text>
</comment>
<protein>
    <submittedName>
        <fullName evidence="2">Uncharacterized protein</fullName>
    </submittedName>
</protein>
<gene>
    <name evidence="2" type="ORF">EYF80_064508</name>
</gene>
<feature type="compositionally biased region" description="Basic and acidic residues" evidence="1">
    <location>
        <begin position="43"/>
        <end position="62"/>
    </location>
</feature>
<name>A0A4Z2EA10_9TELE</name>
<keyword evidence="3" id="KW-1185">Reference proteome</keyword>
<organism evidence="2 3">
    <name type="scientific">Liparis tanakae</name>
    <name type="common">Tanaka's snailfish</name>
    <dbReference type="NCBI Taxonomy" id="230148"/>
    <lineage>
        <taxon>Eukaryota</taxon>
        <taxon>Metazoa</taxon>
        <taxon>Chordata</taxon>
        <taxon>Craniata</taxon>
        <taxon>Vertebrata</taxon>
        <taxon>Euteleostomi</taxon>
        <taxon>Actinopterygii</taxon>
        <taxon>Neopterygii</taxon>
        <taxon>Teleostei</taxon>
        <taxon>Neoteleostei</taxon>
        <taxon>Acanthomorphata</taxon>
        <taxon>Eupercaria</taxon>
        <taxon>Perciformes</taxon>
        <taxon>Cottioidei</taxon>
        <taxon>Cottales</taxon>
        <taxon>Liparidae</taxon>
        <taxon>Liparis</taxon>
    </lineage>
</organism>
<feature type="region of interest" description="Disordered" evidence="1">
    <location>
        <begin position="1"/>
        <end position="62"/>
    </location>
</feature>
<evidence type="ECO:0000313" key="3">
    <source>
        <dbReference type="Proteomes" id="UP000314294"/>
    </source>
</evidence>
<proteinExistence type="predicted"/>
<dbReference type="AlphaFoldDB" id="A0A4Z2EA10"/>